<dbReference type="STRING" id="10195.A0A3M7SHM0"/>
<gene>
    <name evidence="2" type="ORF">BpHYR1_036802</name>
</gene>
<dbReference type="PANTHER" id="PTHR34348:SF1">
    <property type="entry name" value="SURFEIT LOCUS PROTEIN 2"/>
    <property type="match status" value="1"/>
</dbReference>
<dbReference type="PANTHER" id="PTHR34348">
    <property type="entry name" value="SURFEIT LOCUS PROTEIN 2"/>
    <property type="match status" value="1"/>
</dbReference>
<dbReference type="Proteomes" id="UP000276133">
    <property type="component" value="Unassembled WGS sequence"/>
</dbReference>
<reference evidence="2 3" key="1">
    <citation type="journal article" date="2018" name="Sci. Rep.">
        <title>Genomic signatures of local adaptation to the degree of environmental predictability in rotifers.</title>
        <authorList>
            <person name="Franch-Gras L."/>
            <person name="Hahn C."/>
            <person name="Garcia-Roger E.M."/>
            <person name="Carmona M.J."/>
            <person name="Serra M."/>
            <person name="Gomez A."/>
        </authorList>
    </citation>
    <scope>NUCLEOTIDE SEQUENCE [LARGE SCALE GENOMIC DNA]</scope>
    <source>
        <strain evidence="2">HYR1</strain>
    </source>
</reference>
<dbReference type="OrthoDB" id="127285at2759"/>
<comment type="caution">
    <text evidence="2">The sequence shown here is derived from an EMBL/GenBank/DDBJ whole genome shotgun (WGS) entry which is preliminary data.</text>
</comment>
<dbReference type="InterPro" id="IPR008833">
    <property type="entry name" value="Surf2"/>
</dbReference>
<evidence type="ECO:0000313" key="2">
    <source>
        <dbReference type="EMBL" id="RNA35283.1"/>
    </source>
</evidence>
<name>A0A3M7SHM0_BRAPC</name>
<evidence type="ECO:0000256" key="1">
    <source>
        <dbReference type="SAM" id="MobiDB-lite"/>
    </source>
</evidence>
<feature type="compositionally biased region" description="Basic and acidic residues" evidence="1">
    <location>
        <begin position="169"/>
        <end position="185"/>
    </location>
</feature>
<accession>A0A3M7SHM0</accession>
<proteinExistence type="predicted"/>
<dbReference type="EMBL" id="REGN01001345">
    <property type="protein sequence ID" value="RNA35283.1"/>
    <property type="molecule type" value="Genomic_DNA"/>
</dbReference>
<dbReference type="Pfam" id="PF05477">
    <property type="entry name" value="SURF2"/>
    <property type="match status" value="1"/>
</dbReference>
<keyword evidence="3" id="KW-1185">Reference proteome</keyword>
<sequence>MQSDLMMTIEQLLAKYTSLKYNNNKTRIVCEWTGHEMPVNASSILSYVNGNKYKQIMSKNIDSFKLKEMSEFLVPPKHPKRLNQLFCKLTLKHVNKQPDHIQKHLNGKRFQKAYNHWIYCKENGMKFIPISKQQEAKNNEEAASDVESNVSEDSMTDLFPNELLDLVKEDRNESDYEKMSDHQEEMDIDEEKGNKKRKLDSKLNKKHKIEPKQKKNVKSK</sequence>
<evidence type="ECO:0000313" key="3">
    <source>
        <dbReference type="Proteomes" id="UP000276133"/>
    </source>
</evidence>
<organism evidence="2 3">
    <name type="scientific">Brachionus plicatilis</name>
    <name type="common">Marine rotifer</name>
    <name type="synonym">Brachionus muelleri</name>
    <dbReference type="NCBI Taxonomy" id="10195"/>
    <lineage>
        <taxon>Eukaryota</taxon>
        <taxon>Metazoa</taxon>
        <taxon>Spiralia</taxon>
        <taxon>Gnathifera</taxon>
        <taxon>Rotifera</taxon>
        <taxon>Eurotatoria</taxon>
        <taxon>Monogononta</taxon>
        <taxon>Pseudotrocha</taxon>
        <taxon>Ploima</taxon>
        <taxon>Brachionidae</taxon>
        <taxon>Brachionus</taxon>
    </lineage>
</organism>
<feature type="region of interest" description="Disordered" evidence="1">
    <location>
        <begin position="169"/>
        <end position="220"/>
    </location>
</feature>
<protein>
    <submittedName>
        <fullName evidence="2">Surfeit locus 2</fullName>
    </submittedName>
</protein>
<dbReference type="AlphaFoldDB" id="A0A3M7SHM0"/>
<feature type="compositionally biased region" description="Basic residues" evidence="1">
    <location>
        <begin position="194"/>
        <end position="220"/>
    </location>
</feature>